<dbReference type="Proteomes" id="UP001501671">
    <property type="component" value="Unassembled WGS sequence"/>
</dbReference>
<reference evidence="4" key="1">
    <citation type="journal article" date="2019" name="Int. J. Syst. Evol. Microbiol.">
        <title>The Global Catalogue of Microorganisms (GCM) 10K type strain sequencing project: providing services to taxonomists for standard genome sequencing and annotation.</title>
        <authorList>
            <consortium name="The Broad Institute Genomics Platform"/>
            <consortium name="The Broad Institute Genome Sequencing Center for Infectious Disease"/>
            <person name="Wu L."/>
            <person name="Ma J."/>
        </authorList>
    </citation>
    <scope>NUCLEOTIDE SEQUENCE [LARGE SCALE GENOMIC DNA]</scope>
    <source>
        <strain evidence="4">JCM 17666</strain>
    </source>
</reference>
<proteinExistence type="predicted"/>
<dbReference type="Pfam" id="PF00441">
    <property type="entry name" value="Acyl-CoA_dh_1"/>
    <property type="match status" value="1"/>
</dbReference>
<keyword evidence="4" id="KW-1185">Reference proteome</keyword>
<accession>A0ABP8GTB0</accession>
<dbReference type="InterPro" id="IPR009075">
    <property type="entry name" value="AcylCo_DH/oxidase_C"/>
</dbReference>
<organism evidence="3 4">
    <name type="scientific">Pigmentiphaga soli</name>
    <dbReference type="NCBI Taxonomy" id="1007095"/>
    <lineage>
        <taxon>Bacteria</taxon>
        <taxon>Pseudomonadati</taxon>
        <taxon>Pseudomonadota</taxon>
        <taxon>Betaproteobacteria</taxon>
        <taxon>Burkholderiales</taxon>
        <taxon>Alcaligenaceae</taxon>
        <taxon>Pigmentiphaga</taxon>
    </lineage>
</organism>
<keyword evidence="1" id="KW-0285">Flavoprotein</keyword>
<sequence>MGTYEILFDGVRVPDERLVGQVDHGWDCLRSGLQFERVTSTAGYCGAAQSVVDMAVEYARERKQFGKALIDHQAVGHMLADMQTQVEAARLMLWHAAWLLATGGNALPAISMAKLFGSEAYVNVANQGMQVLGAFGYSMEYDMQRHYRDARSVTIGAGTSQIQRNLIAHLMKTDRM</sequence>
<evidence type="ECO:0000259" key="2">
    <source>
        <dbReference type="Pfam" id="PF00441"/>
    </source>
</evidence>
<comment type="caution">
    <text evidence="3">The sequence shown here is derived from an EMBL/GenBank/DDBJ whole genome shotgun (WGS) entry which is preliminary data.</text>
</comment>
<gene>
    <name evidence="3" type="ORF">GCM10023144_16350</name>
</gene>
<dbReference type="SUPFAM" id="SSF47203">
    <property type="entry name" value="Acyl-CoA dehydrogenase C-terminal domain-like"/>
    <property type="match status" value="1"/>
</dbReference>
<dbReference type="PANTHER" id="PTHR43884:SF12">
    <property type="entry name" value="ISOVALERYL-COA DEHYDROGENASE, MITOCHONDRIAL-RELATED"/>
    <property type="match status" value="1"/>
</dbReference>
<feature type="domain" description="Acyl-CoA dehydrogenase/oxidase C-terminal" evidence="2">
    <location>
        <begin position="23"/>
        <end position="169"/>
    </location>
</feature>
<evidence type="ECO:0000313" key="3">
    <source>
        <dbReference type="EMBL" id="GAA4329491.1"/>
    </source>
</evidence>
<protein>
    <recommendedName>
        <fullName evidence="2">Acyl-CoA dehydrogenase/oxidase C-terminal domain-containing protein</fullName>
    </recommendedName>
</protein>
<dbReference type="CDD" id="cd00567">
    <property type="entry name" value="ACAD"/>
    <property type="match status" value="1"/>
</dbReference>
<evidence type="ECO:0000256" key="1">
    <source>
        <dbReference type="ARBA" id="ARBA00022630"/>
    </source>
</evidence>
<dbReference type="PANTHER" id="PTHR43884">
    <property type="entry name" value="ACYL-COA DEHYDROGENASE"/>
    <property type="match status" value="1"/>
</dbReference>
<dbReference type="InterPro" id="IPR036250">
    <property type="entry name" value="AcylCo_DH-like_C"/>
</dbReference>
<evidence type="ECO:0000313" key="4">
    <source>
        <dbReference type="Proteomes" id="UP001501671"/>
    </source>
</evidence>
<dbReference type="EMBL" id="BAABFO010000006">
    <property type="protein sequence ID" value="GAA4329491.1"/>
    <property type="molecule type" value="Genomic_DNA"/>
</dbReference>
<name>A0ABP8GTB0_9BURK</name>
<dbReference type="Gene3D" id="1.20.140.10">
    <property type="entry name" value="Butyryl-CoA Dehydrogenase, subunit A, domain 3"/>
    <property type="match status" value="1"/>
</dbReference>